<dbReference type="EMBL" id="JALBUF010000018">
    <property type="protein sequence ID" value="MCI0184604.1"/>
    <property type="molecule type" value="Genomic_DNA"/>
</dbReference>
<dbReference type="Proteomes" id="UP001139263">
    <property type="component" value="Unassembled WGS sequence"/>
</dbReference>
<reference evidence="1" key="1">
    <citation type="submission" date="2022-03" db="EMBL/GenBank/DDBJ databases">
        <title>Draft Genome Sequence of Firmicute Strain S0AB, a Heterotrophic Iron/Sulfur-Oxidizing Extreme Acidophile.</title>
        <authorList>
            <person name="Vergara E."/>
            <person name="Pakostova E."/>
            <person name="Johnson D.B."/>
            <person name="Holmes D.S."/>
        </authorList>
    </citation>
    <scope>NUCLEOTIDE SEQUENCE</scope>
    <source>
        <strain evidence="1">S0AB</strain>
    </source>
</reference>
<evidence type="ECO:0000313" key="1">
    <source>
        <dbReference type="EMBL" id="MCI0184604.1"/>
    </source>
</evidence>
<keyword evidence="2" id="KW-1185">Reference proteome</keyword>
<accession>A0A9X1VB45</accession>
<dbReference type="RefSeq" id="WP_241716413.1">
    <property type="nucleotide sequence ID" value="NZ_JALBUF010000018.1"/>
</dbReference>
<dbReference type="AlphaFoldDB" id="A0A9X1VB45"/>
<evidence type="ECO:0000313" key="2">
    <source>
        <dbReference type="Proteomes" id="UP001139263"/>
    </source>
</evidence>
<name>A0A9X1VB45_9BACL</name>
<proteinExistence type="predicted"/>
<sequence length="166" mass="18978">MNLEEIILLSDIVKLPKETLKDICINLDVPDTGSIGELAERVWNKEKEGQQQKSIVFETCKDRIFCGRTSSMWYYSTSEGIRGVKELLRQGTNDFDPFEHMRIPDRESLTSDPVLICAAEGEQEGEYLLRYTYKTGVTREVFMDSVSTHARSAVTTVRVNEEQGYI</sequence>
<organism evidence="1 2">
    <name type="scientific">Sulfoacidibacillus ferrooxidans</name>
    <dbReference type="NCBI Taxonomy" id="2005001"/>
    <lineage>
        <taxon>Bacteria</taxon>
        <taxon>Bacillati</taxon>
        <taxon>Bacillota</taxon>
        <taxon>Bacilli</taxon>
        <taxon>Bacillales</taxon>
        <taxon>Alicyclobacillaceae</taxon>
        <taxon>Sulfoacidibacillus</taxon>
    </lineage>
</organism>
<comment type="caution">
    <text evidence="1">The sequence shown here is derived from an EMBL/GenBank/DDBJ whole genome shotgun (WGS) entry which is preliminary data.</text>
</comment>
<gene>
    <name evidence="1" type="ORF">MM817_02901</name>
</gene>
<protein>
    <submittedName>
        <fullName evidence="1">Uncharacterized protein</fullName>
    </submittedName>
</protein>